<evidence type="ECO:0000313" key="2">
    <source>
        <dbReference type="Proteomes" id="UP001058271"/>
    </source>
</evidence>
<name>A0ABY5Z790_9ACTN</name>
<keyword evidence="2" id="KW-1185">Reference proteome</keyword>
<sequence length="305" mass="32503">MTVFTFQKATKAQARARVAFAGPSGSGKTYTSLRTARALGQRIAVIDTERGSASKYADEFDFDTLAMNTFDPRDLVKALAAAGAAGYDVAVVDSLSHFWSGTGGMLEQVDHAARRSGGGNSFAGWKEARPMERAMVDALLAYPGHVIVTMRTKTEYVVEEDSRGRKVPRKVGLKPEQRDGIEYEFDIVGDLDLENTLVVAKSRCKVLAKAVIQLPDEESFGGVVRAWLEDGAAPAFDALAVREEVLAPGLSRDELYSVYQRVEAAGQLGAPVVDDNGDPTTLGELIKAKGNAAKLAAVSSGGEAA</sequence>
<dbReference type="Pfam" id="PF13479">
    <property type="entry name" value="AAA_24"/>
    <property type="match status" value="1"/>
</dbReference>
<dbReference type="SUPFAM" id="SSF52540">
    <property type="entry name" value="P-loop containing nucleoside triphosphate hydrolases"/>
    <property type="match status" value="1"/>
</dbReference>
<proteinExistence type="predicted"/>
<dbReference type="EMBL" id="CP073721">
    <property type="protein sequence ID" value="UWZ37926.1"/>
    <property type="molecule type" value="Genomic_DNA"/>
</dbReference>
<gene>
    <name evidence="1" type="ORF">Drose_06515</name>
</gene>
<protein>
    <submittedName>
        <fullName evidence="1">ATP-binding protein</fullName>
    </submittedName>
</protein>
<dbReference type="RefSeq" id="WP_260727288.1">
    <property type="nucleotide sequence ID" value="NZ_BAAABS010000033.1"/>
</dbReference>
<accession>A0ABY5Z790</accession>
<keyword evidence="1" id="KW-0547">Nucleotide-binding</keyword>
<dbReference type="Gene3D" id="3.40.50.300">
    <property type="entry name" value="P-loop containing nucleotide triphosphate hydrolases"/>
    <property type="match status" value="1"/>
</dbReference>
<keyword evidence="1" id="KW-0067">ATP-binding</keyword>
<evidence type="ECO:0000313" key="1">
    <source>
        <dbReference type="EMBL" id="UWZ37926.1"/>
    </source>
</evidence>
<dbReference type="InterPro" id="IPR027417">
    <property type="entry name" value="P-loop_NTPase"/>
</dbReference>
<reference evidence="1" key="1">
    <citation type="submission" date="2021-04" db="EMBL/GenBank/DDBJ databases">
        <title>Biosynthetic gene clusters of Dactylosporangioum roseum.</title>
        <authorList>
            <person name="Hartkoorn R.C."/>
            <person name="Beaudoing E."/>
            <person name="Hot D."/>
            <person name="Moureu S."/>
        </authorList>
    </citation>
    <scope>NUCLEOTIDE SEQUENCE</scope>
    <source>
        <strain evidence="1">NRRL B-16295</strain>
    </source>
</reference>
<dbReference type="Proteomes" id="UP001058271">
    <property type="component" value="Chromosome"/>
</dbReference>
<dbReference type="GO" id="GO:0005524">
    <property type="term" value="F:ATP binding"/>
    <property type="evidence" value="ECO:0007669"/>
    <property type="project" value="UniProtKB-KW"/>
</dbReference>
<organism evidence="1 2">
    <name type="scientific">Dactylosporangium roseum</name>
    <dbReference type="NCBI Taxonomy" id="47989"/>
    <lineage>
        <taxon>Bacteria</taxon>
        <taxon>Bacillati</taxon>
        <taxon>Actinomycetota</taxon>
        <taxon>Actinomycetes</taxon>
        <taxon>Micromonosporales</taxon>
        <taxon>Micromonosporaceae</taxon>
        <taxon>Dactylosporangium</taxon>
    </lineage>
</organism>